<dbReference type="AlphaFoldDB" id="A0A1A9VT07"/>
<dbReference type="VEuPathDB" id="VectorBase:GAUT046511"/>
<reference evidence="1" key="1">
    <citation type="submission" date="2020-05" db="UniProtKB">
        <authorList>
            <consortium name="EnsemblMetazoa"/>
        </authorList>
    </citation>
    <scope>IDENTIFICATION</scope>
    <source>
        <strain evidence="1">TTRI</strain>
    </source>
</reference>
<proteinExistence type="predicted"/>
<dbReference type="Proteomes" id="UP000078200">
    <property type="component" value="Unassembled WGS sequence"/>
</dbReference>
<evidence type="ECO:0000313" key="2">
    <source>
        <dbReference type="Proteomes" id="UP000078200"/>
    </source>
</evidence>
<evidence type="ECO:0000313" key="1">
    <source>
        <dbReference type="EnsemblMetazoa" id="GAUT046511-PA"/>
    </source>
</evidence>
<sequence length="63" mass="7499">MFTFSDANNNNSRSNDNGEIMIFHKQYIPCCHWDTEHYIFLLFQNIMKENSKVTSNAENYNFA</sequence>
<name>A0A1A9VT07_GLOAU</name>
<accession>A0A1A9VT07</accession>
<protein>
    <submittedName>
        <fullName evidence="1">Uncharacterized protein</fullName>
    </submittedName>
</protein>
<keyword evidence="2" id="KW-1185">Reference proteome</keyword>
<organism evidence="1 2">
    <name type="scientific">Glossina austeni</name>
    <name type="common">Savannah tsetse fly</name>
    <dbReference type="NCBI Taxonomy" id="7395"/>
    <lineage>
        <taxon>Eukaryota</taxon>
        <taxon>Metazoa</taxon>
        <taxon>Ecdysozoa</taxon>
        <taxon>Arthropoda</taxon>
        <taxon>Hexapoda</taxon>
        <taxon>Insecta</taxon>
        <taxon>Pterygota</taxon>
        <taxon>Neoptera</taxon>
        <taxon>Endopterygota</taxon>
        <taxon>Diptera</taxon>
        <taxon>Brachycera</taxon>
        <taxon>Muscomorpha</taxon>
        <taxon>Hippoboscoidea</taxon>
        <taxon>Glossinidae</taxon>
        <taxon>Glossina</taxon>
    </lineage>
</organism>
<dbReference type="EnsemblMetazoa" id="GAUT046511-RA">
    <property type="protein sequence ID" value="GAUT046511-PA"/>
    <property type="gene ID" value="GAUT046511"/>
</dbReference>